<reference evidence="3 4" key="1">
    <citation type="journal article" date="2016" name="Nat. Commun.">
        <title>Thousands of microbial genomes shed light on interconnected biogeochemical processes in an aquifer system.</title>
        <authorList>
            <person name="Anantharaman K."/>
            <person name="Brown C.T."/>
            <person name="Hug L.A."/>
            <person name="Sharon I."/>
            <person name="Castelle C.J."/>
            <person name="Probst A.J."/>
            <person name="Thomas B.C."/>
            <person name="Singh A."/>
            <person name="Wilkins M.J."/>
            <person name="Karaoz U."/>
            <person name="Brodie E.L."/>
            <person name="Williams K.H."/>
            <person name="Hubbard S.S."/>
            <person name="Banfield J.F."/>
        </authorList>
    </citation>
    <scope>NUCLEOTIDE SEQUENCE [LARGE SCALE GENOMIC DNA]</scope>
</reference>
<gene>
    <name evidence="3" type="ORF">A2930_01150</name>
</gene>
<dbReference type="EMBL" id="MFID01000016">
    <property type="protein sequence ID" value="OGF81157.1"/>
    <property type="molecule type" value="Genomic_DNA"/>
</dbReference>
<dbReference type="SMART" id="SM00448">
    <property type="entry name" value="REC"/>
    <property type="match status" value="1"/>
</dbReference>
<dbReference type="STRING" id="1798351.A2930_01150"/>
<accession>A0A1F5WZU4</accession>
<keyword evidence="1" id="KW-0597">Phosphoprotein</keyword>
<feature type="modified residue" description="4-aspartylphosphate" evidence="1">
    <location>
        <position position="54"/>
    </location>
</feature>
<evidence type="ECO:0000313" key="3">
    <source>
        <dbReference type="EMBL" id="OGF81157.1"/>
    </source>
</evidence>
<evidence type="ECO:0000259" key="2">
    <source>
        <dbReference type="PROSITE" id="PS50110"/>
    </source>
</evidence>
<protein>
    <recommendedName>
        <fullName evidence="2">Response regulatory domain-containing protein</fullName>
    </recommendedName>
</protein>
<dbReference type="Gene3D" id="3.40.50.2300">
    <property type="match status" value="1"/>
</dbReference>
<dbReference type="PROSITE" id="PS50110">
    <property type="entry name" value="RESPONSE_REGULATORY"/>
    <property type="match status" value="1"/>
</dbReference>
<dbReference type="GO" id="GO:0000160">
    <property type="term" value="P:phosphorelay signal transduction system"/>
    <property type="evidence" value="ECO:0007669"/>
    <property type="project" value="InterPro"/>
</dbReference>
<dbReference type="Proteomes" id="UP000178114">
    <property type="component" value="Unassembled WGS sequence"/>
</dbReference>
<dbReference type="CDD" id="cd00156">
    <property type="entry name" value="REC"/>
    <property type="match status" value="1"/>
</dbReference>
<dbReference type="Pfam" id="PF00072">
    <property type="entry name" value="Response_reg"/>
    <property type="match status" value="1"/>
</dbReference>
<name>A0A1F5WZU4_9BACT</name>
<sequence length="119" mass="13271">MRILVVNDIPYALGNTMKTLKDAGQKEIVIAYNASEALDRLFSVEGIELVITTDFNMHGGMNGIELVKEIKRSGFKMPVWLLTSYSDVDEKLAQDFGIEKVFSQSKLEGLQNAVKTKDT</sequence>
<evidence type="ECO:0000313" key="4">
    <source>
        <dbReference type="Proteomes" id="UP000178114"/>
    </source>
</evidence>
<proteinExistence type="predicted"/>
<organism evidence="3 4">
    <name type="scientific">Candidatus Giovannonibacteria bacterium RIFCSPLOWO2_01_FULL_45_34</name>
    <dbReference type="NCBI Taxonomy" id="1798351"/>
    <lineage>
        <taxon>Bacteria</taxon>
        <taxon>Candidatus Giovannoniibacteriota</taxon>
    </lineage>
</organism>
<evidence type="ECO:0000256" key="1">
    <source>
        <dbReference type="PROSITE-ProRule" id="PRU00169"/>
    </source>
</evidence>
<dbReference type="SUPFAM" id="SSF52172">
    <property type="entry name" value="CheY-like"/>
    <property type="match status" value="1"/>
</dbReference>
<dbReference type="InterPro" id="IPR001789">
    <property type="entry name" value="Sig_transdc_resp-reg_receiver"/>
</dbReference>
<dbReference type="AlphaFoldDB" id="A0A1F5WZU4"/>
<dbReference type="InterPro" id="IPR011006">
    <property type="entry name" value="CheY-like_superfamily"/>
</dbReference>
<feature type="domain" description="Response regulatory" evidence="2">
    <location>
        <begin position="2"/>
        <end position="115"/>
    </location>
</feature>
<comment type="caution">
    <text evidence="3">The sequence shown here is derived from an EMBL/GenBank/DDBJ whole genome shotgun (WGS) entry which is preliminary data.</text>
</comment>